<dbReference type="EMBL" id="WTYE01000001">
    <property type="protein sequence ID" value="MXP32476.1"/>
    <property type="molecule type" value="Genomic_DNA"/>
</dbReference>
<keyword evidence="2" id="KW-0012">Acyltransferase</keyword>
<dbReference type="Gene3D" id="3.40.630.30">
    <property type="match status" value="1"/>
</dbReference>
<evidence type="ECO:0000256" key="2">
    <source>
        <dbReference type="ARBA" id="ARBA00023315"/>
    </source>
</evidence>
<protein>
    <submittedName>
        <fullName evidence="4">GNAT family N-acetyltransferase</fullName>
    </submittedName>
</protein>
<evidence type="ECO:0000256" key="1">
    <source>
        <dbReference type="ARBA" id="ARBA00022679"/>
    </source>
</evidence>
<dbReference type="PROSITE" id="PS51186">
    <property type="entry name" value="GNAT"/>
    <property type="match status" value="1"/>
</dbReference>
<feature type="domain" description="N-acetyltransferase" evidence="3">
    <location>
        <begin position="1"/>
        <end position="150"/>
    </location>
</feature>
<evidence type="ECO:0000313" key="5">
    <source>
        <dbReference type="Proteomes" id="UP000446786"/>
    </source>
</evidence>
<proteinExistence type="predicted"/>
<dbReference type="RefSeq" id="WP_160779811.1">
    <property type="nucleotide sequence ID" value="NZ_BAAAZF010000001.1"/>
</dbReference>
<accession>A0A845AVG1</accession>
<dbReference type="CDD" id="cd04301">
    <property type="entry name" value="NAT_SF"/>
    <property type="match status" value="1"/>
</dbReference>
<keyword evidence="5" id="KW-1185">Reference proteome</keyword>
<organism evidence="4 5">
    <name type="scientific">Parerythrobacter jejuensis</name>
    <dbReference type="NCBI Taxonomy" id="795812"/>
    <lineage>
        <taxon>Bacteria</taxon>
        <taxon>Pseudomonadati</taxon>
        <taxon>Pseudomonadota</taxon>
        <taxon>Alphaproteobacteria</taxon>
        <taxon>Sphingomonadales</taxon>
        <taxon>Erythrobacteraceae</taxon>
        <taxon>Parerythrobacter</taxon>
    </lineage>
</organism>
<dbReference type="AlphaFoldDB" id="A0A845AVG1"/>
<dbReference type="InterPro" id="IPR016181">
    <property type="entry name" value="Acyl_CoA_acyltransferase"/>
</dbReference>
<dbReference type="Pfam" id="PF00583">
    <property type="entry name" value="Acetyltransf_1"/>
    <property type="match status" value="1"/>
</dbReference>
<sequence>MEIRPTDLSEPEVRSLLEYHHAEMVGYSPPGTAHVLDLGSLRAPDITVLAAWDGADLLAVGAMRRHDGFLEIKSMRAHPDAVGKGAGKAIVLHIINSAREAGLSHVRLETGSGALFDAAVGLYRSFGFEPGEAFAGYSPSDFNRFFHLKL</sequence>
<dbReference type="OrthoDB" id="9803233at2"/>
<evidence type="ECO:0000259" key="3">
    <source>
        <dbReference type="PROSITE" id="PS51186"/>
    </source>
</evidence>
<dbReference type="GO" id="GO:0016747">
    <property type="term" value="F:acyltransferase activity, transferring groups other than amino-acyl groups"/>
    <property type="evidence" value="ECO:0007669"/>
    <property type="project" value="InterPro"/>
</dbReference>
<dbReference type="PANTHER" id="PTHR43877:SF5">
    <property type="entry name" value="BLL8307 PROTEIN"/>
    <property type="match status" value="1"/>
</dbReference>
<name>A0A845AVG1_9SPHN</name>
<evidence type="ECO:0000313" key="4">
    <source>
        <dbReference type="EMBL" id="MXP32476.1"/>
    </source>
</evidence>
<dbReference type="InterPro" id="IPR000182">
    <property type="entry name" value="GNAT_dom"/>
</dbReference>
<comment type="caution">
    <text evidence="4">The sequence shown here is derived from an EMBL/GenBank/DDBJ whole genome shotgun (WGS) entry which is preliminary data.</text>
</comment>
<gene>
    <name evidence="4" type="ORF">GRI94_11665</name>
</gene>
<dbReference type="Proteomes" id="UP000446786">
    <property type="component" value="Unassembled WGS sequence"/>
</dbReference>
<reference evidence="4 5" key="1">
    <citation type="submission" date="2019-12" db="EMBL/GenBank/DDBJ databases">
        <title>Genomic-based taxomic classification of the family Erythrobacteraceae.</title>
        <authorList>
            <person name="Xu L."/>
        </authorList>
    </citation>
    <scope>NUCLEOTIDE SEQUENCE [LARGE SCALE GENOMIC DNA]</scope>
    <source>
        <strain evidence="4 5">JCM 16677</strain>
    </source>
</reference>
<keyword evidence="1 4" id="KW-0808">Transferase</keyword>
<dbReference type="SUPFAM" id="SSF55729">
    <property type="entry name" value="Acyl-CoA N-acyltransferases (Nat)"/>
    <property type="match status" value="1"/>
</dbReference>
<dbReference type="PANTHER" id="PTHR43877">
    <property type="entry name" value="AMINOALKYLPHOSPHONATE N-ACETYLTRANSFERASE-RELATED-RELATED"/>
    <property type="match status" value="1"/>
</dbReference>
<dbReference type="InterPro" id="IPR050832">
    <property type="entry name" value="Bact_Acetyltransf"/>
</dbReference>